<evidence type="ECO:0000256" key="1">
    <source>
        <dbReference type="SAM" id="Phobius"/>
    </source>
</evidence>
<dbReference type="EMBL" id="JAHXRS010000007">
    <property type="protein sequence ID" value="MBW6394549.1"/>
    <property type="molecule type" value="Genomic_DNA"/>
</dbReference>
<feature type="transmembrane region" description="Helical" evidence="1">
    <location>
        <begin position="36"/>
        <end position="54"/>
    </location>
</feature>
<feature type="transmembrane region" description="Helical" evidence="1">
    <location>
        <begin position="125"/>
        <end position="147"/>
    </location>
</feature>
<dbReference type="GO" id="GO:0016874">
    <property type="term" value="F:ligase activity"/>
    <property type="evidence" value="ECO:0007669"/>
    <property type="project" value="UniProtKB-KW"/>
</dbReference>
<organism evidence="2 3">
    <name type="scientific">Thermus brevis</name>
    <dbReference type="NCBI Taxonomy" id="2862456"/>
    <lineage>
        <taxon>Bacteria</taxon>
        <taxon>Thermotogati</taxon>
        <taxon>Deinococcota</taxon>
        <taxon>Deinococci</taxon>
        <taxon>Thermales</taxon>
        <taxon>Thermaceae</taxon>
        <taxon>Thermus</taxon>
    </lineage>
</organism>
<proteinExistence type="predicted"/>
<keyword evidence="1" id="KW-0812">Transmembrane</keyword>
<keyword evidence="2" id="KW-0436">Ligase</keyword>
<feature type="transmembrane region" description="Helical" evidence="1">
    <location>
        <begin position="367"/>
        <end position="385"/>
    </location>
</feature>
<gene>
    <name evidence="2" type="ORF">KZX47_05185</name>
</gene>
<evidence type="ECO:0000313" key="3">
    <source>
        <dbReference type="Proteomes" id="UP000724268"/>
    </source>
</evidence>
<feature type="transmembrane region" description="Helical" evidence="1">
    <location>
        <begin position="153"/>
        <end position="177"/>
    </location>
</feature>
<dbReference type="PANTHER" id="PTHR37422:SF13">
    <property type="entry name" value="LIPOPOLYSACCHARIDE BIOSYNTHESIS PROTEIN PA4999-RELATED"/>
    <property type="match status" value="1"/>
</dbReference>
<comment type="caution">
    <text evidence="2">The sequence shown here is derived from an EMBL/GenBank/DDBJ whole genome shotgun (WGS) entry which is preliminary data.</text>
</comment>
<feature type="transmembrane region" description="Helical" evidence="1">
    <location>
        <begin position="298"/>
        <end position="331"/>
    </location>
</feature>
<dbReference type="InterPro" id="IPR051533">
    <property type="entry name" value="WaaL-like"/>
</dbReference>
<sequence length="479" mass="51562">MRLLPFALALAPLFPPLALLAPLFLGHLRRLSPWALGLLGIYALSILLPALWAPEALALPLALGRVLYVLGLVAVGVALQAQAPSPARALGPLGYGLLLLYGTAFLASYLTFGDKVAQERLMHPFHNPVGLGFLGGLGVLLAVYVRYPWPFRLLLGLLGGAVLLLSASRGGMLALLLGGAGGLLFRGRGLWVLGLAGLVLFAASTMDTPISEHFFQAHLSGREGLWLRAYEVYRVHPWTGVGPYVLGDYLKGTLFGECFLFPLLEARGLTCPEWLKPLGGLWSFAHNHLLQALGESGIFGGVGLLLLVGGFLAAAWGEGLLFSLLLAFVAMGMTDNPFSVPSPFRGEIFFLVGGMALARGVRPPATLGLAGAAALLWSLPFLYLATRPATPPPALAYLVLPREGVGFLRLVGGEGYRVQVWLCGKGCQRLGWEWSGSELVAFSLPQDLPPGEYRLRILLFSQHRLALRPRYVLEREVRR</sequence>
<protein>
    <submittedName>
        <fullName evidence="2">O-antigen ligase family protein</fullName>
    </submittedName>
</protein>
<feature type="transmembrane region" description="Helical" evidence="1">
    <location>
        <begin position="189"/>
        <end position="206"/>
    </location>
</feature>
<dbReference type="PANTHER" id="PTHR37422">
    <property type="entry name" value="TEICHURONIC ACID BIOSYNTHESIS PROTEIN TUAE"/>
    <property type="match status" value="1"/>
</dbReference>
<reference evidence="2 3" key="1">
    <citation type="submission" date="2021-07" db="EMBL/GenBank/DDBJ databases">
        <title>Thermus aquaticus gen. n. and sp. n., a nonsporulating extreme thermophile.</title>
        <authorList>
            <person name="Hu C.-J."/>
            <person name="Li W.-J."/>
            <person name="Xian W.-D."/>
        </authorList>
    </citation>
    <scope>NUCLEOTIDE SEQUENCE [LARGE SCALE GENOMIC DNA]</scope>
    <source>
        <strain evidence="2 3">SYSU G05001</strain>
    </source>
</reference>
<keyword evidence="1" id="KW-0472">Membrane</keyword>
<dbReference type="RefSeq" id="WP_219759233.1">
    <property type="nucleotide sequence ID" value="NZ_JAHXRS010000007.1"/>
</dbReference>
<keyword evidence="3" id="KW-1185">Reference proteome</keyword>
<evidence type="ECO:0000313" key="2">
    <source>
        <dbReference type="EMBL" id="MBW6394549.1"/>
    </source>
</evidence>
<name>A0ABS7A027_9DEIN</name>
<keyword evidence="1" id="KW-1133">Transmembrane helix</keyword>
<accession>A0ABS7A027</accession>
<dbReference type="Proteomes" id="UP000724268">
    <property type="component" value="Unassembled WGS sequence"/>
</dbReference>
<feature type="transmembrane region" description="Helical" evidence="1">
    <location>
        <begin position="66"/>
        <end position="83"/>
    </location>
</feature>
<feature type="transmembrane region" description="Helical" evidence="1">
    <location>
        <begin position="95"/>
        <end position="113"/>
    </location>
</feature>